<organism evidence="1 2">
    <name type="scientific">Aspergillus bertholletiae</name>
    <dbReference type="NCBI Taxonomy" id="1226010"/>
    <lineage>
        <taxon>Eukaryota</taxon>
        <taxon>Fungi</taxon>
        <taxon>Dikarya</taxon>
        <taxon>Ascomycota</taxon>
        <taxon>Pezizomycotina</taxon>
        <taxon>Eurotiomycetes</taxon>
        <taxon>Eurotiomycetidae</taxon>
        <taxon>Eurotiales</taxon>
        <taxon>Aspergillaceae</taxon>
        <taxon>Aspergillus</taxon>
        <taxon>Aspergillus subgen. Circumdati</taxon>
    </lineage>
</organism>
<name>A0A5N7BGM3_9EURO</name>
<dbReference type="AlphaFoldDB" id="A0A5N7BGM3"/>
<sequence length="301" mass="34164">MYSKHTSSFSRPHLSFTLPELASPSSTRKLRTDGSTEASPLSSQSIFNEVIRKIPTIRGFIELVFESIPPEQGSLICHSLRESSVCEARNARINFNSCTGTLWVRVMPTELHDVHQRWINYCRSRWTREGLTTEDEDRLIDVGVGTTFDAFTGKYTHSSKEPDLFLRPDTNHLPLIVVESGWSESWPRLHADKDLWLYGSTEVNMVVLLKWSKLSRNRGKGNLEVWTRNPAGGLTMHKKSIFPEPIPALDRGTDVLQFTKLDLFGQQMIAGQDPNAVLPLDLFHLRNFARERMLAMGLTPA</sequence>
<accession>A0A5N7BGM3</accession>
<reference evidence="1 2" key="1">
    <citation type="submission" date="2019-04" db="EMBL/GenBank/DDBJ databases">
        <title>Friends and foes A comparative genomics studyof 23 Aspergillus species from section Flavi.</title>
        <authorList>
            <consortium name="DOE Joint Genome Institute"/>
            <person name="Kjaerbolling I."/>
            <person name="Vesth T."/>
            <person name="Frisvad J.C."/>
            <person name="Nybo J.L."/>
            <person name="Theobald S."/>
            <person name="Kildgaard S."/>
            <person name="Isbrandt T."/>
            <person name="Kuo A."/>
            <person name="Sato A."/>
            <person name="Lyhne E.K."/>
            <person name="Kogle M.E."/>
            <person name="Wiebenga A."/>
            <person name="Kun R.S."/>
            <person name="Lubbers R.J."/>
            <person name="Makela M.R."/>
            <person name="Barry K."/>
            <person name="Chovatia M."/>
            <person name="Clum A."/>
            <person name="Daum C."/>
            <person name="Haridas S."/>
            <person name="He G."/>
            <person name="LaButti K."/>
            <person name="Lipzen A."/>
            <person name="Mondo S."/>
            <person name="Riley R."/>
            <person name="Salamov A."/>
            <person name="Simmons B.A."/>
            <person name="Magnuson J.K."/>
            <person name="Henrissat B."/>
            <person name="Mortensen U.H."/>
            <person name="Larsen T.O."/>
            <person name="Devries R.P."/>
            <person name="Grigoriev I.V."/>
            <person name="Machida M."/>
            <person name="Baker S.E."/>
            <person name="Andersen M.R."/>
        </authorList>
    </citation>
    <scope>NUCLEOTIDE SEQUENCE [LARGE SCALE GENOMIC DNA]</scope>
    <source>
        <strain evidence="1 2">IBT 29228</strain>
    </source>
</reference>
<evidence type="ECO:0000313" key="1">
    <source>
        <dbReference type="EMBL" id="KAE8380910.1"/>
    </source>
</evidence>
<evidence type="ECO:0000313" key="2">
    <source>
        <dbReference type="Proteomes" id="UP000326198"/>
    </source>
</evidence>
<keyword evidence="2" id="KW-1185">Reference proteome</keyword>
<dbReference type="EMBL" id="ML736176">
    <property type="protein sequence ID" value="KAE8380910.1"/>
    <property type="molecule type" value="Genomic_DNA"/>
</dbReference>
<dbReference type="OrthoDB" id="76567at2759"/>
<gene>
    <name evidence="1" type="ORF">BDV26DRAFT_115638</name>
</gene>
<proteinExistence type="predicted"/>
<dbReference type="Proteomes" id="UP000326198">
    <property type="component" value="Unassembled WGS sequence"/>
</dbReference>
<protein>
    <submittedName>
        <fullName evidence="1">Uncharacterized protein</fullName>
    </submittedName>
</protein>